<name>A0ABD5PH06_9EURY</name>
<organism evidence="2 3">
    <name type="scientific">Halobium salinum</name>
    <dbReference type="NCBI Taxonomy" id="1364940"/>
    <lineage>
        <taxon>Archaea</taxon>
        <taxon>Methanobacteriati</taxon>
        <taxon>Methanobacteriota</taxon>
        <taxon>Stenosarchaea group</taxon>
        <taxon>Halobacteria</taxon>
        <taxon>Halobacteriales</taxon>
        <taxon>Haloferacaceae</taxon>
        <taxon>Halobium</taxon>
    </lineage>
</organism>
<keyword evidence="3" id="KW-1185">Reference proteome</keyword>
<feature type="compositionally biased region" description="Acidic residues" evidence="1">
    <location>
        <begin position="1"/>
        <end position="21"/>
    </location>
</feature>
<evidence type="ECO:0000313" key="3">
    <source>
        <dbReference type="Proteomes" id="UP001595921"/>
    </source>
</evidence>
<feature type="compositionally biased region" description="Low complexity" evidence="1">
    <location>
        <begin position="22"/>
        <end position="31"/>
    </location>
</feature>
<dbReference type="Proteomes" id="UP001595921">
    <property type="component" value="Unassembled WGS sequence"/>
</dbReference>
<dbReference type="EMBL" id="JBHSDS010000010">
    <property type="protein sequence ID" value="MFC4359999.1"/>
    <property type="molecule type" value="Genomic_DNA"/>
</dbReference>
<comment type="caution">
    <text evidence="2">The sequence shown here is derived from an EMBL/GenBank/DDBJ whole genome shotgun (WGS) entry which is preliminary data.</text>
</comment>
<reference evidence="2 3" key="1">
    <citation type="journal article" date="2019" name="Int. J. Syst. Evol. Microbiol.">
        <title>The Global Catalogue of Microorganisms (GCM) 10K type strain sequencing project: providing services to taxonomists for standard genome sequencing and annotation.</title>
        <authorList>
            <consortium name="The Broad Institute Genomics Platform"/>
            <consortium name="The Broad Institute Genome Sequencing Center for Infectious Disease"/>
            <person name="Wu L."/>
            <person name="Ma J."/>
        </authorList>
    </citation>
    <scope>NUCLEOTIDE SEQUENCE [LARGE SCALE GENOMIC DNA]</scope>
    <source>
        <strain evidence="2 3">CGMCC 1.12553</strain>
    </source>
</reference>
<proteinExistence type="predicted"/>
<evidence type="ECO:0008006" key="4">
    <source>
        <dbReference type="Google" id="ProtNLM"/>
    </source>
</evidence>
<protein>
    <recommendedName>
        <fullName evidence="4">Halobacterial output domain-containing protein</fullName>
    </recommendedName>
</protein>
<feature type="region of interest" description="Disordered" evidence="1">
    <location>
        <begin position="1"/>
        <end position="37"/>
    </location>
</feature>
<evidence type="ECO:0000256" key="1">
    <source>
        <dbReference type="SAM" id="MobiDB-lite"/>
    </source>
</evidence>
<dbReference type="RefSeq" id="WP_267623304.1">
    <property type="nucleotide sequence ID" value="NZ_JAODIW010000008.1"/>
</dbReference>
<sequence>MAPDSETESEAGEETEMEDGTETGNPTTDAAPTPPEPVREFVSRVLSEDEVRETFEDTVVDVPSRFDRPSPTARWRFDGTLTVRVADAGE</sequence>
<evidence type="ECO:0000313" key="2">
    <source>
        <dbReference type="EMBL" id="MFC4359999.1"/>
    </source>
</evidence>
<gene>
    <name evidence="2" type="ORF">ACFO0N_18785</name>
</gene>
<accession>A0ABD5PH06</accession>
<dbReference type="AlphaFoldDB" id="A0ABD5PH06"/>